<accession>A0A8B8B0R4</accession>
<dbReference type="AlphaFoldDB" id="A0A8B8B0R4"/>
<dbReference type="RefSeq" id="XP_022296608.1">
    <property type="nucleotide sequence ID" value="XM_022440900.1"/>
</dbReference>
<feature type="compositionally biased region" description="Low complexity" evidence="5">
    <location>
        <begin position="104"/>
        <end position="130"/>
    </location>
</feature>
<dbReference type="InterPro" id="IPR026910">
    <property type="entry name" value="Shisa"/>
</dbReference>
<keyword evidence="3 6" id="KW-1133">Transmembrane helix</keyword>
<dbReference type="Proteomes" id="UP000694844">
    <property type="component" value="Chromosome 8"/>
</dbReference>
<keyword evidence="4 6" id="KW-0472">Membrane</keyword>
<evidence type="ECO:0000313" key="8">
    <source>
        <dbReference type="RefSeq" id="XP_022296608.1"/>
    </source>
</evidence>
<evidence type="ECO:0000256" key="3">
    <source>
        <dbReference type="ARBA" id="ARBA00022989"/>
    </source>
</evidence>
<keyword evidence="2 6" id="KW-0812">Transmembrane</keyword>
<feature type="compositionally biased region" description="Low complexity" evidence="5">
    <location>
        <begin position="170"/>
        <end position="181"/>
    </location>
</feature>
<dbReference type="PANTHER" id="PTHR31395">
    <property type="entry name" value="SHISA"/>
    <property type="match status" value="1"/>
</dbReference>
<feature type="region of interest" description="Disordered" evidence="5">
    <location>
        <begin position="104"/>
        <end position="197"/>
    </location>
</feature>
<dbReference type="PANTHER" id="PTHR31395:SF23">
    <property type="entry name" value="GEO05642P1"/>
    <property type="match status" value="1"/>
</dbReference>
<proteinExistence type="predicted"/>
<evidence type="ECO:0000256" key="6">
    <source>
        <dbReference type="SAM" id="Phobius"/>
    </source>
</evidence>
<evidence type="ECO:0000256" key="1">
    <source>
        <dbReference type="ARBA" id="ARBA00004370"/>
    </source>
</evidence>
<feature type="transmembrane region" description="Helical" evidence="6">
    <location>
        <begin position="48"/>
        <end position="74"/>
    </location>
</feature>
<evidence type="ECO:0000256" key="2">
    <source>
        <dbReference type="ARBA" id="ARBA00022692"/>
    </source>
</evidence>
<dbReference type="GeneID" id="111106286"/>
<name>A0A8B8B0R4_CRAVI</name>
<dbReference type="KEGG" id="cvn:111106286"/>
<keyword evidence="7" id="KW-1185">Reference proteome</keyword>
<comment type="subcellular location">
    <subcellularLocation>
        <location evidence="1">Membrane</location>
    </subcellularLocation>
</comment>
<reference evidence="8" key="1">
    <citation type="submission" date="2025-08" db="UniProtKB">
        <authorList>
            <consortium name="RefSeq"/>
        </authorList>
    </citation>
    <scope>IDENTIFICATION</scope>
    <source>
        <tissue evidence="8">Whole sample</tissue>
    </source>
</reference>
<dbReference type="PROSITE" id="PS51257">
    <property type="entry name" value="PROKAR_LIPOPROTEIN"/>
    <property type="match status" value="1"/>
</dbReference>
<gene>
    <name evidence="8" type="primary">LOC111106286</name>
</gene>
<feature type="compositionally biased region" description="Pro residues" evidence="5">
    <location>
        <begin position="131"/>
        <end position="148"/>
    </location>
</feature>
<dbReference type="GO" id="GO:0016020">
    <property type="term" value="C:membrane"/>
    <property type="evidence" value="ECO:0007669"/>
    <property type="project" value="UniProtKB-SubCell"/>
</dbReference>
<protein>
    <submittedName>
        <fullName evidence="8">Annexin A7-like</fullName>
    </submittedName>
</protein>
<evidence type="ECO:0000256" key="4">
    <source>
        <dbReference type="ARBA" id="ARBA00023136"/>
    </source>
</evidence>
<evidence type="ECO:0000256" key="5">
    <source>
        <dbReference type="SAM" id="MobiDB-lite"/>
    </source>
</evidence>
<feature type="compositionally biased region" description="Pro residues" evidence="5">
    <location>
        <begin position="182"/>
        <end position="197"/>
    </location>
</feature>
<sequence>MACKINQFYICAGLISCWLGIVLSDKYSNDFDSDFEDSYTVVRNTTNSIATIIGIIGGIVFLVVVIAIIAVCCCCMRRRRSAGHVYRQPANQMIVTTATQQPYPNQYPAQQPYTQYPPAQAQYPHQGYVQQPPPPQGYVQHPPPPQGGYPPVQQAPPMTGSGYPYQENKASPSAPPADDAYPPYPADPQAPPPYPGH</sequence>
<evidence type="ECO:0000313" key="7">
    <source>
        <dbReference type="Proteomes" id="UP000694844"/>
    </source>
</evidence>
<organism evidence="7 8">
    <name type="scientific">Crassostrea virginica</name>
    <name type="common">Eastern oyster</name>
    <dbReference type="NCBI Taxonomy" id="6565"/>
    <lineage>
        <taxon>Eukaryota</taxon>
        <taxon>Metazoa</taxon>
        <taxon>Spiralia</taxon>
        <taxon>Lophotrochozoa</taxon>
        <taxon>Mollusca</taxon>
        <taxon>Bivalvia</taxon>
        <taxon>Autobranchia</taxon>
        <taxon>Pteriomorphia</taxon>
        <taxon>Ostreida</taxon>
        <taxon>Ostreoidea</taxon>
        <taxon>Ostreidae</taxon>
        <taxon>Crassostrea</taxon>
    </lineage>
</organism>